<organism evidence="2 3">
    <name type="scientific">Tumebacillus permanentifrigoris</name>
    <dbReference type="NCBI Taxonomy" id="378543"/>
    <lineage>
        <taxon>Bacteria</taxon>
        <taxon>Bacillati</taxon>
        <taxon>Bacillota</taxon>
        <taxon>Bacilli</taxon>
        <taxon>Bacillales</taxon>
        <taxon>Alicyclobacillaceae</taxon>
        <taxon>Tumebacillus</taxon>
    </lineage>
</organism>
<evidence type="ECO:0000259" key="1">
    <source>
        <dbReference type="Pfam" id="PF13614"/>
    </source>
</evidence>
<dbReference type="AlphaFoldDB" id="A0A316D2I4"/>
<comment type="caution">
    <text evidence="2">The sequence shown here is derived from an EMBL/GenBank/DDBJ whole genome shotgun (WGS) entry which is preliminary data.</text>
</comment>
<accession>A0A316D2I4</accession>
<dbReference type="Gene3D" id="3.40.50.300">
    <property type="entry name" value="P-loop containing nucleotide triphosphate hydrolases"/>
    <property type="match status" value="1"/>
</dbReference>
<dbReference type="PIRSF" id="PIRSF009320">
    <property type="entry name" value="Nuc_binding_HP_1000"/>
    <property type="match status" value="1"/>
</dbReference>
<dbReference type="EMBL" id="QGGL01000027">
    <property type="protein sequence ID" value="PWK05080.1"/>
    <property type="molecule type" value="Genomic_DNA"/>
</dbReference>
<dbReference type="PANTHER" id="PTHR13696:SF52">
    <property type="entry name" value="PARA FAMILY PROTEIN CT_582"/>
    <property type="match status" value="1"/>
</dbReference>
<name>A0A316D2I4_9BACL</name>
<dbReference type="Pfam" id="PF13614">
    <property type="entry name" value="AAA_31"/>
    <property type="match status" value="1"/>
</dbReference>
<dbReference type="RefSeq" id="WP_109691283.1">
    <property type="nucleotide sequence ID" value="NZ_QGGL01000027.1"/>
</dbReference>
<gene>
    <name evidence="2" type="ORF">C7459_12712</name>
</gene>
<dbReference type="OrthoDB" id="9815116at2"/>
<evidence type="ECO:0000313" key="2">
    <source>
        <dbReference type="EMBL" id="PWK05080.1"/>
    </source>
</evidence>
<dbReference type="InterPro" id="IPR025669">
    <property type="entry name" value="AAA_dom"/>
</dbReference>
<reference evidence="2 3" key="1">
    <citation type="submission" date="2018-05" db="EMBL/GenBank/DDBJ databases">
        <title>Genomic Encyclopedia of Type Strains, Phase IV (KMG-IV): sequencing the most valuable type-strain genomes for metagenomic binning, comparative biology and taxonomic classification.</title>
        <authorList>
            <person name="Goeker M."/>
        </authorList>
    </citation>
    <scope>NUCLEOTIDE SEQUENCE [LARGE SCALE GENOMIC DNA]</scope>
    <source>
        <strain evidence="2 3">DSM 18773</strain>
    </source>
</reference>
<proteinExistence type="predicted"/>
<dbReference type="PANTHER" id="PTHR13696">
    <property type="entry name" value="P-LOOP CONTAINING NUCLEOSIDE TRIPHOSPHATE HYDROLASE"/>
    <property type="match status" value="1"/>
</dbReference>
<dbReference type="CDD" id="cd02042">
    <property type="entry name" value="ParAB_family"/>
    <property type="match status" value="1"/>
</dbReference>
<keyword evidence="3" id="KW-1185">Reference proteome</keyword>
<dbReference type="InterPro" id="IPR050678">
    <property type="entry name" value="DNA_Partitioning_ATPase"/>
</dbReference>
<dbReference type="InterPro" id="IPR027417">
    <property type="entry name" value="P-loop_NTPase"/>
</dbReference>
<protein>
    <submittedName>
        <fullName evidence="2">Chromosome partitioning protein</fullName>
    </submittedName>
</protein>
<feature type="domain" description="AAA" evidence="1">
    <location>
        <begin position="4"/>
        <end position="162"/>
    </location>
</feature>
<dbReference type="SUPFAM" id="SSF52540">
    <property type="entry name" value="P-loop containing nucleoside triphosphate hydrolases"/>
    <property type="match status" value="1"/>
</dbReference>
<evidence type="ECO:0000313" key="3">
    <source>
        <dbReference type="Proteomes" id="UP000245634"/>
    </source>
</evidence>
<sequence>MSLAKTIAVMVEKGGVGKTTTAVNFSTGLANRGKRVLLIDLDPQGNATNECGIDPTGSSTYDLFKGTFSAAVTKWGFDLIGATQDLASIPLDHSGRYEMLAAQLTDSVRTHYDYIIIDMPPGTLETLPLNGLYAADEVIIPLQAEQHASDGVAGFIDTLWSQNEVLGREVKIAGVLVTMYTASSPECRQIVQEATDAFDDLGIPIFVTKIPRSRIFPNAVRRGHIALVKYKSHKAVKAYQDLADEYLLREVNRP</sequence>
<dbReference type="Proteomes" id="UP000245634">
    <property type="component" value="Unassembled WGS sequence"/>
</dbReference>